<reference evidence="2" key="1">
    <citation type="journal article" date="2020" name="Microb. Genom.">
        <title>Genetic diversity of clinical and environmental Mucorales isolates obtained from an investigation of mucormycosis cases among solid organ transplant recipients.</title>
        <authorList>
            <person name="Nguyen M.H."/>
            <person name="Kaul D."/>
            <person name="Muto C."/>
            <person name="Cheng S.J."/>
            <person name="Richter R.A."/>
            <person name="Bruno V.M."/>
            <person name="Liu G."/>
            <person name="Beyhan S."/>
            <person name="Sundermann A.J."/>
            <person name="Mounaud S."/>
            <person name="Pasculle A.W."/>
            <person name="Nierman W.C."/>
            <person name="Driscoll E."/>
            <person name="Cumbie R."/>
            <person name="Clancy C.J."/>
            <person name="Dupont C.L."/>
        </authorList>
    </citation>
    <scope>NUCLEOTIDE SEQUENCE</scope>
    <source>
        <strain evidence="2">GL11</strain>
    </source>
</reference>
<dbReference type="EMBL" id="JAANQT010015590">
    <property type="protein sequence ID" value="KAG1272235.1"/>
    <property type="molecule type" value="Genomic_DNA"/>
</dbReference>
<feature type="compositionally biased region" description="Basic residues" evidence="1">
    <location>
        <begin position="56"/>
        <end position="68"/>
    </location>
</feature>
<evidence type="ECO:0000256" key="1">
    <source>
        <dbReference type="SAM" id="MobiDB-lite"/>
    </source>
</evidence>
<evidence type="ECO:0000313" key="2">
    <source>
        <dbReference type="EMBL" id="KAG1272235.1"/>
    </source>
</evidence>
<proteinExistence type="predicted"/>
<evidence type="ECO:0000313" key="3">
    <source>
        <dbReference type="Proteomes" id="UP000716291"/>
    </source>
</evidence>
<feature type="region of interest" description="Disordered" evidence="1">
    <location>
        <begin position="40"/>
        <end position="68"/>
    </location>
</feature>
<keyword evidence="3" id="KW-1185">Reference proteome</keyword>
<gene>
    <name evidence="2" type="ORF">G6F64_015534</name>
</gene>
<dbReference type="Proteomes" id="UP000716291">
    <property type="component" value="Unassembled WGS sequence"/>
</dbReference>
<sequence length="68" mass="7434">MVPPRPGGAVRAGSRSRRCRFRRAAAGLRPALHDHCAGWPRSGAAARSHRVPTGCRRSRRRTHGPASR</sequence>
<accession>A0A9P6WR46</accession>
<name>A0A9P6WR46_RHIOR</name>
<organism evidence="2 3">
    <name type="scientific">Rhizopus oryzae</name>
    <name type="common">Mucormycosis agent</name>
    <name type="synonym">Rhizopus arrhizus var. delemar</name>
    <dbReference type="NCBI Taxonomy" id="64495"/>
    <lineage>
        <taxon>Eukaryota</taxon>
        <taxon>Fungi</taxon>
        <taxon>Fungi incertae sedis</taxon>
        <taxon>Mucoromycota</taxon>
        <taxon>Mucoromycotina</taxon>
        <taxon>Mucoromycetes</taxon>
        <taxon>Mucorales</taxon>
        <taxon>Mucorineae</taxon>
        <taxon>Rhizopodaceae</taxon>
        <taxon>Rhizopus</taxon>
    </lineage>
</organism>
<protein>
    <submittedName>
        <fullName evidence="2">Uncharacterized protein</fullName>
    </submittedName>
</protein>
<dbReference type="AlphaFoldDB" id="A0A9P6WR46"/>
<comment type="caution">
    <text evidence="2">The sequence shown here is derived from an EMBL/GenBank/DDBJ whole genome shotgun (WGS) entry which is preliminary data.</text>
</comment>